<feature type="domain" description="FAD/NAD(P)-binding" evidence="11">
    <location>
        <begin position="387"/>
        <end position="627"/>
    </location>
</feature>
<dbReference type="Gene3D" id="3.50.50.60">
    <property type="entry name" value="FAD/NAD(P)-binding domain"/>
    <property type="match status" value="1"/>
</dbReference>
<evidence type="ECO:0000256" key="9">
    <source>
        <dbReference type="ARBA" id="ARBA00023014"/>
    </source>
</evidence>
<accession>A0ABT1NNP4</accession>
<dbReference type="InterPro" id="IPR013785">
    <property type="entry name" value="Aldolase_TIM"/>
</dbReference>
<comment type="cofactor">
    <cofactor evidence="2">
        <name>[4Fe-4S] cluster</name>
        <dbReference type="ChEBI" id="CHEBI:49883"/>
    </cofactor>
</comment>
<dbReference type="SUPFAM" id="SSF51905">
    <property type="entry name" value="FAD/NAD(P)-binding domain"/>
    <property type="match status" value="1"/>
</dbReference>
<dbReference type="InterPro" id="IPR036188">
    <property type="entry name" value="FAD/NAD-bd_sf"/>
</dbReference>
<comment type="caution">
    <text evidence="12">The sequence shown here is derived from an EMBL/GenBank/DDBJ whole genome shotgun (WGS) entry which is preliminary data.</text>
</comment>
<evidence type="ECO:0000259" key="11">
    <source>
        <dbReference type="Pfam" id="PF07992"/>
    </source>
</evidence>
<evidence type="ECO:0000313" key="12">
    <source>
        <dbReference type="EMBL" id="MCQ1949260.1"/>
    </source>
</evidence>
<dbReference type="RefSeq" id="WP_255865012.1">
    <property type="nucleotide sequence ID" value="NZ_CP104263.1"/>
</dbReference>
<dbReference type="PRINTS" id="PR00368">
    <property type="entry name" value="FADPNR"/>
</dbReference>
<evidence type="ECO:0000256" key="2">
    <source>
        <dbReference type="ARBA" id="ARBA00001966"/>
    </source>
</evidence>
<evidence type="ECO:0000256" key="8">
    <source>
        <dbReference type="ARBA" id="ARBA00023004"/>
    </source>
</evidence>
<dbReference type="InterPro" id="IPR001155">
    <property type="entry name" value="OxRdtase_FMN_N"/>
</dbReference>
<dbReference type="Gene3D" id="3.40.50.720">
    <property type="entry name" value="NAD(P)-binding Rossmann-like Domain"/>
    <property type="match status" value="1"/>
</dbReference>
<proteinExistence type="inferred from homology"/>
<keyword evidence="6" id="KW-0479">Metal-binding</keyword>
<gene>
    <name evidence="12" type="ORF">NNX28_04870</name>
</gene>
<evidence type="ECO:0000256" key="7">
    <source>
        <dbReference type="ARBA" id="ARBA00023002"/>
    </source>
</evidence>
<reference evidence="12 13" key="1">
    <citation type="submission" date="2022-07" db="EMBL/GenBank/DDBJ databases">
        <title>Novel species in genus Arthrobacter.</title>
        <authorList>
            <person name="Liu Y."/>
        </authorList>
    </citation>
    <scope>NUCLEOTIDE SEQUENCE [LARGE SCALE GENOMIC DNA]</scope>
    <source>
        <strain evidence="13">zg-Y859</strain>
    </source>
</reference>
<organism evidence="12 13">
    <name type="scientific">Arthrobacter jinronghuae</name>
    <dbReference type="NCBI Taxonomy" id="2964609"/>
    <lineage>
        <taxon>Bacteria</taxon>
        <taxon>Bacillati</taxon>
        <taxon>Actinomycetota</taxon>
        <taxon>Actinomycetes</taxon>
        <taxon>Micrococcales</taxon>
        <taxon>Micrococcaceae</taxon>
        <taxon>Arthrobacter</taxon>
    </lineage>
</organism>
<evidence type="ECO:0000256" key="1">
    <source>
        <dbReference type="ARBA" id="ARBA00001917"/>
    </source>
</evidence>
<keyword evidence="5" id="KW-0288">FMN</keyword>
<evidence type="ECO:0000313" key="13">
    <source>
        <dbReference type="Proteomes" id="UP001206924"/>
    </source>
</evidence>
<keyword evidence="7" id="KW-0560">Oxidoreductase</keyword>
<keyword evidence="13" id="KW-1185">Reference proteome</keyword>
<dbReference type="Gene3D" id="3.20.20.70">
    <property type="entry name" value="Aldolase class I"/>
    <property type="match status" value="1"/>
</dbReference>
<dbReference type="EMBL" id="JANFLP010000005">
    <property type="protein sequence ID" value="MCQ1949260.1"/>
    <property type="molecule type" value="Genomic_DNA"/>
</dbReference>
<evidence type="ECO:0000256" key="6">
    <source>
        <dbReference type="ARBA" id="ARBA00022723"/>
    </source>
</evidence>
<comment type="similarity">
    <text evidence="3">In the N-terminal section; belongs to the NADH:flavin oxidoreductase/NADH oxidase family.</text>
</comment>
<evidence type="ECO:0000256" key="3">
    <source>
        <dbReference type="ARBA" id="ARBA00011048"/>
    </source>
</evidence>
<protein>
    <submittedName>
        <fullName evidence="12">FAD-dependent oxidoreductase</fullName>
    </submittedName>
</protein>
<dbReference type="SUPFAM" id="SSF51395">
    <property type="entry name" value="FMN-linked oxidoreductases"/>
    <property type="match status" value="1"/>
</dbReference>
<keyword evidence="9" id="KW-0411">Iron-sulfur</keyword>
<keyword evidence="8" id="KW-0408">Iron</keyword>
<evidence type="ECO:0000256" key="5">
    <source>
        <dbReference type="ARBA" id="ARBA00022643"/>
    </source>
</evidence>
<name>A0ABT1NNP4_9MICC</name>
<feature type="domain" description="NADH:flavin oxidoreductase/NADH oxidase N-terminal" evidence="10">
    <location>
        <begin position="5"/>
        <end position="332"/>
    </location>
</feature>
<evidence type="ECO:0000259" key="10">
    <source>
        <dbReference type="Pfam" id="PF00724"/>
    </source>
</evidence>
<comment type="cofactor">
    <cofactor evidence="1">
        <name>FMN</name>
        <dbReference type="ChEBI" id="CHEBI:58210"/>
    </cofactor>
</comment>
<keyword evidence="4" id="KW-0285">Flavoprotein</keyword>
<dbReference type="InterPro" id="IPR051793">
    <property type="entry name" value="NADH:flavin_oxidoreductase"/>
</dbReference>
<dbReference type="Proteomes" id="UP001206924">
    <property type="component" value="Unassembled WGS sequence"/>
</dbReference>
<dbReference type="InterPro" id="IPR023753">
    <property type="entry name" value="FAD/NAD-binding_dom"/>
</dbReference>
<dbReference type="Pfam" id="PF00724">
    <property type="entry name" value="Oxidored_FMN"/>
    <property type="match status" value="1"/>
</dbReference>
<dbReference type="PANTHER" id="PTHR42917:SF2">
    <property type="entry name" value="2,4-DIENOYL-COA REDUCTASE [(2E)-ENOYL-COA-PRODUCING]"/>
    <property type="match status" value="1"/>
</dbReference>
<evidence type="ECO:0000256" key="4">
    <source>
        <dbReference type="ARBA" id="ARBA00022630"/>
    </source>
</evidence>
<dbReference type="Pfam" id="PF07992">
    <property type="entry name" value="Pyr_redox_2"/>
    <property type="match status" value="1"/>
</dbReference>
<dbReference type="PANTHER" id="PTHR42917">
    <property type="entry name" value="2,4-DIENOYL-COA REDUCTASE"/>
    <property type="match status" value="1"/>
</dbReference>
<sequence>MLDRVFSPVSLGRLKLDHRIIMGSMHLNREDDPRALAAFYGERAAAGAGLIVTGGAAVNRAGAGGPNYLLINEPEAAARVSPMLDGVHDAGGRLALQLFHAGRYARESTYGLRPAAPSEVYSDFSRALPRALTPGQIEDTLADFAAGAAAARTLGFDAVEIMGSEGYLINQFASPLTNLRQDRWGGDPHRRQAFPLAVLQAVRDAVGPGYPVIYRTSGADFVAGSSSREESAALAVALAREGADAVNIGIGWHESGVPSVQGLVPHGRWMEVAGGIRTALTAAGVPVPVIGSNRINSLELAERALAAGHADLVSMARPFLADPAIVDKTRRGESNLVNTCIACNEACIDRSLGAEPVSCLVNPRAGRETEFPLPLRPPRRRGGAPVRVAVVGAGPAGMQAAATVAQAGHPVDLYEQDSSIGGQFRLAGKVPGKADFLQTIRYFTHELARLGVRVLTGTAPEAAHLARYAHVLLATGVRPRTVRLPGTGLLPVLDYRQAFADPARLGRQVVIIGAGGIAVDLSRLLADTGAAGGTAGGSRDVTIMRRGSRIGHGIGPSTRWAVLQEIRAAGVRTLAGTTPLEVTPLGLRVRNADGTTAVLPADAVVLAAGQVPHNPLQFQLGALGIPCTVIGGALDASGLNAVRAFEQGLAAGTTVARLLEPARTGGRTPA</sequence>